<dbReference type="HAMAP" id="MF_00902">
    <property type="entry name" value="TatC"/>
    <property type="match status" value="1"/>
</dbReference>
<protein>
    <recommendedName>
        <fullName evidence="5">Sec-independent protein translocase protein TatC</fullName>
    </recommendedName>
</protein>
<organism evidence="6 7">
    <name type="scientific">Aquisphaera giovannonii</name>
    <dbReference type="NCBI Taxonomy" id="406548"/>
    <lineage>
        <taxon>Bacteria</taxon>
        <taxon>Pseudomonadati</taxon>
        <taxon>Planctomycetota</taxon>
        <taxon>Planctomycetia</taxon>
        <taxon>Isosphaerales</taxon>
        <taxon>Isosphaeraceae</taxon>
        <taxon>Aquisphaera</taxon>
    </lineage>
</organism>
<evidence type="ECO:0000256" key="5">
    <source>
        <dbReference type="HAMAP-Rule" id="MF_00902"/>
    </source>
</evidence>
<feature type="transmembrane region" description="Helical" evidence="5">
    <location>
        <begin position="284"/>
        <end position="301"/>
    </location>
</feature>
<dbReference type="GO" id="GO:0033281">
    <property type="term" value="C:TAT protein transport complex"/>
    <property type="evidence" value="ECO:0007669"/>
    <property type="project" value="UniProtKB-UniRule"/>
</dbReference>
<comment type="subunit">
    <text evidence="5">Forms a complex with TatA.</text>
</comment>
<dbReference type="EMBL" id="CP042997">
    <property type="protein sequence ID" value="QEH33292.1"/>
    <property type="molecule type" value="Genomic_DNA"/>
</dbReference>
<evidence type="ECO:0000256" key="1">
    <source>
        <dbReference type="ARBA" id="ARBA00004141"/>
    </source>
</evidence>
<keyword evidence="7" id="KW-1185">Reference proteome</keyword>
<evidence type="ECO:0000313" key="7">
    <source>
        <dbReference type="Proteomes" id="UP000324233"/>
    </source>
</evidence>
<dbReference type="PANTHER" id="PTHR30371">
    <property type="entry name" value="SEC-INDEPENDENT PROTEIN TRANSLOCASE PROTEIN TATC"/>
    <property type="match status" value="1"/>
</dbReference>
<evidence type="ECO:0000256" key="4">
    <source>
        <dbReference type="ARBA" id="ARBA00023136"/>
    </source>
</evidence>
<dbReference type="KEGG" id="agv:OJF2_17930"/>
<comment type="function">
    <text evidence="5">Part of the twin-arginine translocation (Tat) system that transports large folded proteins containing a characteristic twin-arginine motif in their signal peptide across membranes.</text>
</comment>
<dbReference type="AlphaFoldDB" id="A0A5B9VYA6"/>
<keyword evidence="5" id="KW-1003">Cell membrane</keyword>
<keyword evidence="5" id="KW-0653">Protein transport</keyword>
<dbReference type="InterPro" id="IPR002033">
    <property type="entry name" value="TatC"/>
</dbReference>
<comment type="similarity">
    <text evidence="5">Belongs to the TatC family.</text>
</comment>
<dbReference type="Pfam" id="PF00902">
    <property type="entry name" value="TatC"/>
    <property type="match status" value="1"/>
</dbReference>
<gene>
    <name evidence="5 6" type="primary">tatC</name>
    <name evidence="6" type="ORF">OJF2_17930</name>
</gene>
<dbReference type="RefSeq" id="WP_148593063.1">
    <property type="nucleotide sequence ID" value="NZ_CP042997.1"/>
</dbReference>
<dbReference type="PANTHER" id="PTHR30371:SF0">
    <property type="entry name" value="SEC-INDEPENDENT PROTEIN TRANSLOCASE PROTEIN TATC, CHLOROPLASTIC-RELATED"/>
    <property type="match status" value="1"/>
</dbReference>
<feature type="transmembrane region" description="Helical" evidence="5">
    <location>
        <begin position="202"/>
        <end position="230"/>
    </location>
</feature>
<feature type="transmembrane region" description="Helical" evidence="5">
    <location>
        <begin position="250"/>
        <end position="272"/>
    </location>
</feature>
<dbReference type="OrthoDB" id="9777044at2"/>
<feature type="transmembrane region" description="Helical" evidence="5">
    <location>
        <begin position="160"/>
        <end position="181"/>
    </location>
</feature>
<keyword evidence="4 5" id="KW-0472">Membrane</keyword>
<sequence length="341" mass="38018">MPSDRDLFTEEQQMATMSFGEHIEELRVRLILALIGLAVGIIIAFIPYMDLGWRVMKSMEAPAKGALERFYADEYRKKAEAAEASKELSPPVEAVIPADSFVGALKQVAPHMDLPAPETLEGKTVTFPLRYLQHQAIRLIENGVVQIDQSLISLGPLETITIYFMVCLVTGLVLVSPWVFYQAWAFVAAGLYRHERHYVKKYLPISLGLFLGGVFLCFFFVLPLTLRFLLEFNVWLGVAPTLRLSEWMSFATVLPLVFGIAFQTPLIMLFLERIGIFTVDDFRAKRKLSILVITIAAAILTPGQDPISMLLLAVPMVLLYELGIILIGYGKVGGKVPANVP</sequence>
<dbReference type="NCBIfam" id="TIGR00945">
    <property type="entry name" value="tatC"/>
    <property type="match status" value="1"/>
</dbReference>
<name>A0A5B9VYA6_9BACT</name>
<dbReference type="GO" id="GO:0065002">
    <property type="term" value="P:intracellular protein transmembrane transport"/>
    <property type="evidence" value="ECO:0007669"/>
    <property type="project" value="TreeGrafter"/>
</dbReference>
<dbReference type="Proteomes" id="UP000324233">
    <property type="component" value="Chromosome"/>
</dbReference>
<accession>A0A5B9VYA6</accession>
<evidence type="ECO:0000313" key="6">
    <source>
        <dbReference type="EMBL" id="QEH33292.1"/>
    </source>
</evidence>
<feature type="transmembrane region" description="Helical" evidence="5">
    <location>
        <begin position="307"/>
        <end position="329"/>
    </location>
</feature>
<keyword evidence="5" id="KW-0811">Translocation</keyword>
<comment type="subcellular location">
    <subcellularLocation>
        <location evidence="5">Cell membrane</location>
        <topology evidence="5">Multi-pass membrane protein</topology>
    </subcellularLocation>
    <subcellularLocation>
        <location evidence="1">Membrane</location>
        <topology evidence="1">Multi-pass membrane protein</topology>
    </subcellularLocation>
</comment>
<reference evidence="6 7" key="1">
    <citation type="submission" date="2019-08" db="EMBL/GenBank/DDBJ databases">
        <title>Deep-cultivation of Planctomycetes and their phenomic and genomic characterization uncovers novel biology.</title>
        <authorList>
            <person name="Wiegand S."/>
            <person name="Jogler M."/>
            <person name="Boedeker C."/>
            <person name="Pinto D."/>
            <person name="Vollmers J."/>
            <person name="Rivas-Marin E."/>
            <person name="Kohn T."/>
            <person name="Peeters S.H."/>
            <person name="Heuer A."/>
            <person name="Rast P."/>
            <person name="Oberbeckmann S."/>
            <person name="Bunk B."/>
            <person name="Jeske O."/>
            <person name="Meyerdierks A."/>
            <person name="Storesund J.E."/>
            <person name="Kallscheuer N."/>
            <person name="Luecker S."/>
            <person name="Lage O.M."/>
            <person name="Pohl T."/>
            <person name="Merkel B.J."/>
            <person name="Hornburger P."/>
            <person name="Mueller R.-W."/>
            <person name="Bruemmer F."/>
            <person name="Labrenz M."/>
            <person name="Spormann A.M."/>
            <person name="Op den Camp H."/>
            <person name="Overmann J."/>
            <person name="Amann R."/>
            <person name="Jetten M.S.M."/>
            <person name="Mascher T."/>
            <person name="Medema M.H."/>
            <person name="Devos D.P."/>
            <person name="Kaster A.-K."/>
            <person name="Ovreas L."/>
            <person name="Rohde M."/>
            <person name="Galperin M.Y."/>
            <person name="Jogler C."/>
        </authorList>
    </citation>
    <scope>NUCLEOTIDE SEQUENCE [LARGE SCALE GENOMIC DNA]</scope>
    <source>
        <strain evidence="6 7">OJF2</strain>
    </source>
</reference>
<feature type="transmembrane region" description="Helical" evidence="5">
    <location>
        <begin position="30"/>
        <end position="49"/>
    </location>
</feature>
<keyword evidence="5" id="KW-0813">Transport</keyword>
<evidence type="ECO:0000256" key="2">
    <source>
        <dbReference type="ARBA" id="ARBA00022692"/>
    </source>
</evidence>
<dbReference type="GO" id="GO:0043953">
    <property type="term" value="P:protein transport by the Tat complex"/>
    <property type="evidence" value="ECO:0007669"/>
    <property type="project" value="UniProtKB-UniRule"/>
</dbReference>
<proteinExistence type="inferred from homology"/>
<keyword evidence="3 5" id="KW-1133">Transmembrane helix</keyword>
<keyword evidence="2 5" id="KW-0812">Transmembrane</keyword>
<dbReference type="GO" id="GO:0009977">
    <property type="term" value="F:proton motive force dependent protein transmembrane transporter activity"/>
    <property type="evidence" value="ECO:0007669"/>
    <property type="project" value="TreeGrafter"/>
</dbReference>
<evidence type="ECO:0000256" key="3">
    <source>
        <dbReference type="ARBA" id="ARBA00022989"/>
    </source>
</evidence>